<dbReference type="PANTHER" id="PTHR23275:SF100">
    <property type="entry name" value="EGF-LIKE DOMAIN-CONTAINING PROTEIN"/>
    <property type="match status" value="1"/>
</dbReference>
<proteinExistence type="predicted"/>
<protein>
    <submittedName>
        <fullName evidence="3">VSP</fullName>
    </submittedName>
</protein>
<dbReference type="InterPro" id="IPR009030">
    <property type="entry name" value="Growth_fac_rcpt_cys_sf"/>
</dbReference>
<dbReference type="PANTHER" id="PTHR23275">
    <property type="entry name" value="CABRIOLET.-RELATED"/>
    <property type="match status" value="1"/>
</dbReference>
<dbReference type="InterPro" id="IPR052798">
    <property type="entry name" value="Giardia_VSA"/>
</dbReference>
<comment type="caution">
    <text evidence="3">The sequence shown here is derived from an EMBL/GenBank/DDBJ whole genome shotgun (WGS) entry which is preliminary data.</text>
</comment>
<feature type="transmembrane region" description="Helical" evidence="1">
    <location>
        <begin position="560"/>
        <end position="584"/>
    </location>
</feature>
<dbReference type="SUPFAM" id="SSF57184">
    <property type="entry name" value="Growth factor receptor domain"/>
    <property type="match status" value="3"/>
</dbReference>
<keyword evidence="1" id="KW-0812">Transmembrane</keyword>
<evidence type="ECO:0000313" key="4">
    <source>
        <dbReference type="Proteomes" id="UP000008974"/>
    </source>
</evidence>
<dbReference type="AlphaFoldDB" id="E1F4N7"/>
<gene>
    <name evidence="3" type="ORF">GLP15_2437</name>
</gene>
<evidence type="ECO:0000256" key="2">
    <source>
        <dbReference type="SAM" id="SignalP"/>
    </source>
</evidence>
<dbReference type="InterPro" id="IPR005127">
    <property type="entry name" value="Giardia_VSP"/>
</dbReference>
<accession>E1F4N7</accession>
<organism evidence="3 4">
    <name type="scientific">Giardia intestinalis (strain P15)</name>
    <name type="common">Giardia lamblia</name>
    <dbReference type="NCBI Taxonomy" id="658858"/>
    <lineage>
        <taxon>Eukaryota</taxon>
        <taxon>Metamonada</taxon>
        <taxon>Diplomonadida</taxon>
        <taxon>Hexamitidae</taxon>
        <taxon>Giardiinae</taxon>
        <taxon>Giardia</taxon>
    </lineage>
</organism>
<dbReference type="SMART" id="SM00261">
    <property type="entry name" value="FU"/>
    <property type="match status" value="4"/>
</dbReference>
<name>E1F4N7_GIAIA</name>
<evidence type="ECO:0000256" key="1">
    <source>
        <dbReference type="SAM" id="Phobius"/>
    </source>
</evidence>
<dbReference type="Gene3D" id="2.10.220.10">
    <property type="entry name" value="Hormone Receptor, Insulin-like Growth Factor Receptor 1, Chain A, domain 2"/>
    <property type="match status" value="1"/>
</dbReference>
<keyword evidence="2" id="KW-0732">Signal</keyword>
<evidence type="ECO:0000313" key="3">
    <source>
        <dbReference type="EMBL" id="EFO62600.1"/>
    </source>
</evidence>
<dbReference type="Pfam" id="PF03302">
    <property type="entry name" value="VSP"/>
    <property type="match status" value="3"/>
</dbReference>
<keyword evidence="1" id="KW-0472">Membrane</keyword>
<dbReference type="VEuPathDB" id="GiardiaDB:GLP15_2437"/>
<sequence>MFIESLLVGVILQSCLAGQVSSGTCEEATSGEETGKCAQGKCDVIIGENQYCSQCSTPTEFPIDGICTTEKSTNTECTTGGKCTSCMEGYFLHKGGCYSIAPEKPGHILCIEAINGVCTQGADGYFAVPGALKTGESIVTCSDSTTGVTTSSGTYKGRANCEKCEPPPDVMGFRTDRLARCTRCTESRYVKTDGSCAEDANGCISGTEFGKVDVQNGNRCILCSDEINGGIADCNTCSKREDIVACSACNGAKKPNKAGTGCFECPGKDSTANCERCSADNACEVCSNNNYLTPTNLCLANCDGLPGYFMDTEAKQCVSCSKDCKECTGKATQCTACSPGRMLAYDKEGAYPYGTCVDQCVVAEGTVPGTCGTCGAKIGGTAYCSKCNVAAEVPVNGVCETNNARNAPCAEADNAGGCNRRADGYFLFERGCYKTDKQPGMQVCSDATGINGLCKTCANGLPADNGNCFAQKCHPSCKTCSTAGDASKCKVCADGYYRETAGGTDGECKPCSQGKPGCTLCKHSGAGFTCLSTDPFNGDGDDTKPVDPSSSNESSLSTGAIAGISVAVIVVVGGLVSFLCWWFICRGKA</sequence>
<feature type="chain" id="PRO_5003145207" evidence="2">
    <location>
        <begin position="18"/>
        <end position="589"/>
    </location>
</feature>
<reference evidence="3 4" key="1">
    <citation type="journal article" date="2010" name="BMC Genomics">
        <title>Genome analysis and comparative genomics of a Giardia intestinalis assemblage E isolate.</title>
        <authorList>
            <person name="Jerlstrom-Hultqvist J."/>
            <person name="Franzen O."/>
            <person name="Ankarklev J."/>
            <person name="Xu F."/>
            <person name="Nohynkova E."/>
            <person name="Andersson J.O."/>
            <person name="Svard S.G."/>
            <person name="Andersson B."/>
        </authorList>
    </citation>
    <scope>NUCLEOTIDE SEQUENCE [LARGE SCALE GENOMIC DNA]</scope>
    <source>
        <strain evidence="3 4">P15</strain>
    </source>
</reference>
<dbReference type="OMA" id="STANCER"/>
<dbReference type="InterPro" id="IPR006212">
    <property type="entry name" value="Furin_repeat"/>
</dbReference>
<feature type="signal peptide" evidence="2">
    <location>
        <begin position="1"/>
        <end position="17"/>
    </location>
</feature>
<keyword evidence="1" id="KW-1133">Transmembrane helix</keyword>
<dbReference type="EMBL" id="ACVC01000174">
    <property type="protein sequence ID" value="EFO62600.1"/>
    <property type="molecule type" value="Genomic_DNA"/>
</dbReference>
<dbReference type="OrthoDB" id="300641at2759"/>
<dbReference type="Proteomes" id="UP000008974">
    <property type="component" value="Unassembled WGS sequence"/>
</dbReference>